<dbReference type="CDD" id="cd17341">
    <property type="entry name" value="MFS_NRT2_like"/>
    <property type="match status" value="1"/>
</dbReference>
<gene>
    <name evidence="9" type="ORF">ALP13_02918</name>
</gene>
<dbReference type="EMBL" id="RBUQ01000070">
    <property type="protein sequence ID" value="RMV41065.1"/>
    <property type="molecule type" value="Genomic_DNA"/>
</dbReference>
<feature type="transmembrane region" description="Helical" evidence="7">
    <location>
        <begin position="368"/>
        <end position="387"/>
    </location>
</feature>
<keyword evidence="6 7" id="KW-0472">Membrane</keyword>
<name>A0A3M3GEQ9_PSEYM</name>
<keyword evidence="5" id="KW-0534">Nitrate assimilation</keyword>
<feature type="transmembrane region" description="Helical" evidence="7">
    <location>
        <begin position="244"/>
        <end position="263"/>
    </location>
</feature>
<keyword evidence="4 7" id="KW-1133">Transmembrane helix</keyword>
<dbReference type="PANTHER" id="PTHR23515">
    <property type="entry name" value="HIGH-AFFINITY NITRATE TRANSPORTER 2.3"/>
    <property type="match status" value="1"/>
</dbReference>
<dbReference type="GO" id="GO:0016020">
    <property type="term" value="C:membrane"/>
    <property type="evidence" value="ECO:0007669"/>
    <property type="project" value="UniProtKB-SubCell"/>
</dbReference>
<feature type="transmembrane region" description="Helical" evidence="7">
    <location>
        <begin position="214"/>
        <end position="238"/>
    </location>
</feature>
<evidence type="ECO:0000256" key="5">
    <source>
        <dbReference type="ARBA" id="ARBA00023063"/>
    </source>
</evidence>
<evidence type="ECO:0000256" key="2">
    <source>
        <dbReference type="ARBA" id="ARBA00008432"/>
    </source>
</evidence>
<dbReference type="Gene3D" id="1.20.1250.20">
    <property type="entry name" value="MFS general substrate transporter like domains"/>
    <property type="match status" value="1"/>
</dbReference>
<keyword evidence="3 7" id="KW-0812">Transmembrane</keyword>
<accession>A0A3M3GEQ9</accession>
<feature type="transmembrane region" description="Helical" evidence="7">
    <location>
        <begin position="53"/>
        <end position="73"/>
    </location>
</feature>
<dbReference type="PROSITE" id="PS50850">
    <property type="entry name" value="MFS"/>
    <property type="match status" value="1"/>
</dbReference>
<dbReference type="InterPro" id="IPR011701">
    <property type="entry name" value="MFS"/>
</dbReference>
<evidence type="ECO:0000256" key="4">
    <source>
        <dbReference type="ARBA" id="ARBA00022989"/>
    </source>
</evidence>
<feature type="transmembrane region" description="Helical" evidence="7">
    <location>
        <begin position="107"/>
        <end position="128"/>
    </location>
</feature>
<feature type="transmembrane region" description="Helical" evidence="7">
    <location>
        <begin position="334"/>
        <end position="356"/>
    </location>
</feature>
<feature type="transmembrane region" description="Helical" evidence="7">
    <location>
        <begin position="275"/>
        <end position="296"/>
    </location>
</feature>
<dbReference type="InterPro" id="IPR036259">
    <property type="entry name" value="MFS_trans_sf"/>
</dbReference>
<evidence type="ECO:0000313" key="10">
    <source>
        <dbReference type="Proteomes" id="UP000271631"/>
    </source>
</evidence>
<dbReference type="InterPro" id="IPR044772">
    <property type="entry name" value="NO3_transporter"/>
</dbReference>
<dbReference type="GO" id="GO:0015112">
    <property type="term" value="F:nitrate transmembrane transporter activity"/>
    <property type="evidence" value="ECO:0007669"/>
    <property type="project" value="InterPro"/>
</dbReference>
<evidence type="ECO:0000259" key="8">
    <source>
        <dbReference type="PROSITE" id="PS50850"/>
    </source>
</evidence>
<organism evidence="9 10">
    <name type="scientific">Pseudomonas syringae pv. maculicola</name>
    <dbReference type="NCBI Taxonomy" id="59511"/>
    <lineage>
        <taxon>Bacteria</taxon>
        <taxon>Pseudomonadati</taxon>
        <taxon>Pseudomonadota</taxon>
        <taxon>Gammaproteobacteria</taxon>
        <taxon>Pseudomonadales</taxon>
        <taxon>Pseudomonadaceae</taxon>
        <taxon>Pseudomonas</taxon>
    </lineage>
</organism>
<dbReference type="Proteomes" id="UP000271631">
    <property type="component" value="Unassembled WGS sequence"/>
</dbReference>
<dbReference type="GO" id="GO:0042128">
    <property type="term" value="P:nitrate assimilation"/>
    <property type="evidence" value="ECO:0007669"/>
    <property type="project" value="UniProtKB-KW"/>
</dbReference>
<feature type="transmembrane region" description="Helical" evidence="7">
    <location>
        <begin position="171"/>
        <end position="193"/>
    </location>
</feature>
<dbReference type="InterPro" id="IPR020846">
    <property type="entry name" value="MFS_dom"/>
</dbReference>
<evidence type="ECO:0000256" key="6">
    <source>
        <dbReference type="ARBA" id="ARBA00023136"/>
    </source>
</evidence>
<evidence type="ECO:0000313" key="9">
    <source>
        <dbReference type="EMBL" id="RMV41065.1"/>
    </source>
</evidence>
<proteinExistence type="inferred from homology"/>
<feature type="transmembrane region" description="Helical" evidence="7">
    <location>
        <begin position="302"/>
        <end position="322"/>
    </location>
</feature>
<protein>
    <submittedName>
        <fullName evidence="9">Nitrate transporter</fullName>
    </submittedName>
</protein>
<feature type="transmembrane region" description="Helical" evidence="7">
    <location>
        <begin position="140"/>
        <end position="165"/>
    </location>
</feature>
<dbReference type="Pfam" id="PF07690">
    <property type="entry name" value="MFS_1"/>
    <property type="match status" value="1"/>
</dbReference>
<evidence type="ECO:0000256" key="7">
    <source>
        <dbReference type="SAM" id="Phobius"/>
    </source>
</evidence>
<reference evidence="9 10" key="1">
    <citation type="submission" date="2018-08" db="EMBL/GenBank/DDBJ databases">
        <title>Recombination of ecologically and evolutionarily significant loci maintains genetic cohesion in the Pseudomonas syringae species complex.</title>
        <authorList>
            <person name="Dillon M."/>
            <person name="Thakur S."/>
            <person name="Almeida R.N.D."/>
            <person name="Weir B.S."/>
            <person name="Guttman D.S."/>
        </authorList>
    </citation>
    <scope>NUCLEOTIDE SEQUENCE [LARGE SCALE GENOMIC DNA]</scope>
    <source>
        <strain evidence="9 10">ICMP 11281</strain>
    </source>
</reference>
<evidence type="ECO:0000256" key="1">
    <source>
        <dbReference type="ARBA" id="ARBA00004141"/>
    </source>
</evidence>
<dbReference type="SUPFAM" id="SSF103473">
    <property type="entry name" value="MFS general substrate transporter"/>
    <property type="match status" value="1"/>
</dbReference>
<evidence type="ECO:0000256" key="3">
    <source>
        <dbReference type="ARBA" id="ARBA00022692"/>
    </source>
</evidence>
<dbReference type="AlphaFoldDB" id="A0A3M3GEQ9"/>
<comment type="similarity">
    <text evidence="2">Belongs to the major facilitator superfamily. Nitrate/nitrite porter (TC 2.A.1.8) family.</text>
</comment>
<sequence>MHMDTSFWKAGHRPTLFAAFLYFDLSFMVWYLLGPMAVQIATDLHLTTQQRGLMVATPILAGAVLRLFMGLLADQLSPKTAGIIGQVIVIGALFTAWQLGIHSYEQVLLLGLFLGMAGASFAVALPLASQWYPPQHQGKAMGIAGAGNSGTVLAALIAPVLAASFGWGNVFGLALIPLVLTLIAFTLMARNAPERSKPKSMADYLKALGDRDSWWFMFFYSVTFGGFIGLASALPGYFNDQYGLSPITAGYYTAACVFGGSLMRPLGGALADRFGGIRTLTVMYTVAAVGIAAVGFNLPSSWAALALFVAAMLGLGAGNGAVFQLVPQRFRKEIGVMTGLIGMAGGIGGFLLAAGLGAIKQNTGDYQLGLWLFAGLAVLAWFGLLNVKRRWRTTWGSAAVTAARV</sequence>
<comment type="subcellular location">
    <subcellularLocation>
        <location evidence="1">Membrane</location>
        <topology evidence="1">Multi-pass membrane protein</topology>
    </subcellularLocation>
</comment>
<feature type="transmembrane region" description="Helical" evidence="7">
    <location>
        <begin position="80"/>
        <end position="101"/>
    </location>
</feature>
<feature type="transmembrane region" description="Helical" evidence="7">
    <location>
        <begin position="16"/>
        <end position="33"/>
    </location>
</feature>
<comment type="caution">
    <text evidence="9">The sequence shown here is derived from an EMBL/GenBank/DDBJ whole genome shotgun (WGS) entry which is preliminary data.</text>
</comment>
<feature type="domain" description="Major facilitator superfamily (MFS) profile" evidence="8">
    <location>
        <begin position="15"/>
        <end position="392"/>
    </location>
</feature>